<dbReference type="InterPro" id="IPR027417">
    <property type="entry name" value="P-loop_NTPase"/>
</dbReference>
<dbReference type="GO" id="GO:0016887">
    <property type="term" value="F:ATP hydrolysis activity"/>
    <property type="evidence" value="ECO:0007669"/>
    <property type="project" value="InterPro"/>
</dbReference>
<keyword evidence="5" id="KW-0862">Zinc</keyword>
<accession>A0A6L9TYS9</accession>
<dbReference type="InterPro" id="IPR050153">
    <property type="entry name" value="Metal_Ion_Import_ABC"/>
</dbReference>
<evidence type="ECO:0000256" key="3">
    <source>
        <dbReference type="ARBA" id="ARBA00022741"/>
    </source>
</evidence>
<evidence type="ECO:0000256" key="6">
    <source>
        <dbReference type="ARBA" id="ARBA00023065"/>
    </source>
</evidence>
<keyword evidence="3" id="KW-0547">Nucleotide-binding</keyword>
<evidence type="ECO:0000259" key="8">
    <source>
        <dbReference type="PROSITE" id="PS50893"/>
    </source>
</evidence>
<dbReference type="RefSeq" id="WP_163984463.1">
    <property type="nucleotide sequence ID" value="NZ_WUEY01000001.1"/>
</dbReference>
<dbReference type="AlphaFoldDB" id="A0A6L9TYS9"/>
<dbReference type="SMART" id="SM00382">
    <property type="entry name" value="AAA"/>
    <property type="match status" value="1"/>
</dbReference>
<evidence type="ECO:0000256" key="1">
    <source>
        <dbReference type="ARBA" id="ARBA00005417"/>
    </source>
</evidence>
<organism evidence="9 10">
    <name type="scientific">Rhizobium lusitanum</name>
    <dbReference type="NCBI Taxonomy" id="293958"/>
    <lineage>
        <taxon>Bacteria</taxon>
        <taxon>Pseudomonadati</taxon>
        <taxon>Pseudomonadota</taxon>
        <taxon>Alphaproteobacteria</taxon>
        <taxon>Hyphomicrobiales</taxon>
        <taxon>Rhizobiaceae</taxon>
        <taxon>Rhizobium/Agrobacterium group</taxon>
        <taxon>Rhizobium</taxon>
    </lineage>
</organism>
<dbReference type="PANTHER" id="PTHR42734:SF5">
    <property type="entry name" value="IRON TRANSPORT SYSTEM ATP-BINDING PROTEIN HI_0361-RELATED"/>
    <property type="match status" value="1"/>
</dbReference>
<keyword evidence="6" id="KW-0406">Ion transport</keyword>
<evidence type="ECO:0000256" key="5">
    <source>
        <dbReference type="ARBA" id="ARBA00022906"/>
    </source>
</evidence>
<dbReference type="Proteomes" id="UP000483035">
    <property type="component" value="Unassembled WGS sequence"/>
</dbReference>
<keyword evidence="4 9" id="KW-0067">ATP-binding</keyword>
<name>A0A6L9TYS9_9HYPH</name>
<evidence type="ECO:0000313" key="10">
    <source>
        <dbReference type="Proteomes" id="UP000483035"/>
    </source>
</evidence>
<keyword evidence="2" id="KW-0813">Transport</keyword>
<dbReference type="EMBL" id="WUEY01000001">
    <property type="protein sequence ID" value="NEI67984.1"/>
    <property type="molecule type" value="Genomic_DNA"/>
</dbReference>
<evidence type="ECO:0000256" key="7">
    <source>
        <dbReference type="SAM" id="MobiDB-lite"/>
    </source>
</evidence>
<dbReference type="Gene3D" id="3.40.50.300">
    <property type="entry name" value="P-loop containing nucleotide triphosphate hydrolases"/>
    <property type="match status" value="1"/>
</dbReference>
<dbReference type="GO" id="GO:0005524">
    <property type="term" value="F:ATP binding"/>
    <property type="evidence" value="ECO:0007669"/>
    <property type="project" value="UniProtKB-KW"/>
</dbReference>
<dbReference type="PROSITE" id="PS00211">
    <property type="entry name" value="ABC_TRANSPORTER_1"/>
    <property type="match status" value="1"/>
</dbReference>
<sequence>MSALIRLSNLTVAYERHPAVHHVSGSFAEGSLTAIAGPNGAGKSTLLKAIVGELRPAEGSIDRGTLMRNDFGYLPQAADIVRRFPISVADTVMLGAWKNAGAFGQFSRKDAERAREALDLVGLSGFERRHIGSLSAGQFQRVLFARLLLQDARVILLDEPFTAIDQRTTRDLLDIVLRWSREGRTVIAVLHDFEQVRAYFPETLLIARELVGWGRTQDVMSATNLIRARAMAERWDMEADECSADDVESEGGLVKREPAE</sequence>
<evidence type="ECO:0000313" key="9">
    <source>
        <dbReference type="EMBL" id="NEI67984.1"/>
    </source>
</evidence>
<dbReference type="SUPFAM" id="SSF52540">
    <property type="entry name" value="P-loop containing nucleoside triphosphate hydrolases"/>
    <property type="match status" value="1"/>
</dbReference>
<proteinExistence type="inferred from homology"/>
<dbReference type="PANTHER" id="PTHR42734">
    <property type="entry name" value="METAL TRANSPORT SYSTEM ATP-BINDING PROTEIN TM_0124-RELATED"/>
    <property type="match status" value="1"/>
</dbReference>
<dbReference type="CDD" id="cd03235">
    <property type="entry name" value="ABC_Metallic_Cations"/>
    <property type="match status" value="1"/>
</dbReference>
<comment type="caution">
    <text evidence="9">The sequence shown here is derived from an EMBL/GenBank/DDBJ whole genome shotgun (WGS) entry which is preliminary data.</text>
</comment>
<feature type="region of interest" description="Disordered" evidence="7">
    <location>
        <begin position="241"/>
        <end position="260"/>
    </location>
</feature>
<feature type="domain" description="ABC transporter" evidence="8">
    <location>
        <begin position="5"/>
        <end position="232"/>
    </location>
</feature>
<keyword evidence="5" id="KW-0864">Zinc transport</keyword>
<evidence type="ECO:0000256" key="4">
    <source>
        <dbReference type="ARBA" id="ARBA00022840"/>
    </source>
</evidence>
<dbReference type="GO" id="GO:0006829">
    <property type="term" value="P:zinc ion transport"/>
    <property type="evidence" value="ECO:0007669"/>
    <property type="project" value="UniProtKB-KW"/>
</dbReference>
<dbReference type="PROSITE" id="PS50893">
    <property type="entry name" value="ABC_TRANSPORTER_2"/>
    <property type="match status" value="1"/>
</dbReference>
<reference evidence="9 10" key="1">
    <citation type="submission" date="2019-12" db="EMBL/GenBank/DDBJ databases">
        <title>Rhizobium genotypes associated with high levels of biological nitrogen fixation by grain legumes in a temperate-maritime cropping system.</title>
        <authorList>
            <person name="Maluk M."/>
            <person name="Francesc Ferrando Molina F."/>
            <person name="Lopez Del Egido L."/>
            <person name="Lafos M."/>
            <person name="Langarica-Fuentes A."/>
            <person name="Gebre Yohannes G."/>
            <person name="Young M.W."/>
            <person name="Martin P."/>
            <person name="Gantlett R."/>
            <person name="Kenicer G."/>
            <person name="Hawes C."/>
            <person name="Begg G.S."/>
            <person name="Quilliam R.S."/>
            <person name="Squire G.R."/>
            <person name="Poole P.S."/>
            <person name="Young P.W."/>
            <person name="Iannetta P.M."/>
            <person name="James E.K."/>
        </authorList>
    </citation>
    <scope>NUCLEOTIDE SEQUENCE [LARGE SCALE GENOMIC DNA]</scope>
    <source>
        <strain evidence="9 10">JHI1118</strain>
    </source>
</reference>
<protein>
    <submittedName>
        <fullName evidence="9">ATP-binding cassette domain-containing protein</fullName>
    </submittedName>
</protein>
<dbReference type="InterPro" id="IPR017871">
    <property type="entry name" value="ABC_transporter-like_CS"/>
</dbReference>
<dbReference type="InterPro" id="IPR003593">
    <property type="entry name" value="AAA+_ATPase"/>
</dbReference>
<comment type="similarity">
    <text evidence="1">Belongs to the ABC transporter superfamily.</text>
</comment>
<evidence type="ECO:0000256" key="2">
    <source>
        <dbReference type="ARBA" id="ARBA00022448"/>
    </source>
</evidence>
<dbReference type="InterPro" id="IPR003439">
    <property type="entry name" value="ABC_transporter-like_ATP-bd"/>
</dbReference>
<dbReference type="Pfam" id="PF00005">
    <property type="entry name" value="ABC_tran"/>
    <property type="match status" value="1"/>
</dbReference>
<gene>
    <name evidence="9" type="ORF">GR212_00250</name>
</gene>